<evidence type="ECO:0000256" key="2">
    <source>
        <dbReference type="ARBA" id="ARBA00006168"/>
    </source>
</evidence>
<feature type="region of interest" description="Disordered" evidence="8">
    <location>
        <begin position="123"/>
        <end position="146"/>
    </location>
</feature>
<protein>
    <recommendedName>
        <fullName evidence="9">Checkpoint protein RAD24-like helical bundle domain-containing protein</fullName>
    </recommendedName>
</protein>
<feature type="compositionally biased region" description="Polar residues" evidence="8">
    <location>
        <begin position="47"/>
        <end position="65"/>
    </location>
</feature>
<dbReference type="PANTHER" id="PTHR12172">
    <property type="entry name" value="CELL CYCLE CHECKPOINT PROTEIN RAD17"/>
    <property type="match status" value="1"/>
</dbReference>
<feature type="domain" description="Checkpoint protein RAD24-like helical bundle" evidence="9">
    <location>
        <begin position="501"/>
        <end position="601"/>
    </location>
</feature>
<feature type="region of interest" description="Disordered" evidence="8">
    <location>
        <begin position="771"/>
        <end position="849"/>
    </location>
</feature>
<comment type="similarity">
    <text evidence="2">Belongs to the rad17/RAD24 family.</text>
</comment>
<dbReference type="Pfam" id="PF03215">
    <property type="entry name" value="Rad17"/>
    <property type="match status" value="1"/>
</dbReference>
<evidence type="ECO:0000313" key="10">
    <source>
        <dbReference type="EMBL" id="GIZ39242.1"/>
    </source>
</evidence>
<dbReference type="GeneID" id="68288208"/>
<dbReference type="GO" id="GO:0006281">
    <property type="term" value="P:DNA repair"/>
    <property type="evidence" value="ECO:0007669"/>
    <property type="project" value="InterPro"/>
</dbReference>
<evidence type="ECO:0000256" key="8">
    <source>
        <dbReference type="SAM" id="MobiDB-lite"/>
    </source>
</evidence>
<dbReference type="PANTHER" id="PTHR12172:SF0">
    <property type="entry name" value="CELL CYCLE CHECKPOINT PROTEIN RAD17"/>
    <property type="match status" value="1"/>
</dbReference>
<feature type="compositionally biased region" description="Polar residues" evidence="8">
    <location>
        <begin position="132"/>
        <end position="146"/>
    </location>
</feature>
<gene>
    <name evidence="10" type="ORF">CKM354_000263300</name>
</gene>
<feature type="compositionally biased region" description="Polar residues" evidence="8">
    <location>
        <begin position="90"/>
        <end position="105"/>
    </location>
</feature>
<feature type="region of interest" description="Disordered" evidence="8">
    <location>
        <begin position="1"/>
        <end position="108"/>
    </location>
</feature>
<reference evidence="10 11" key="1">
    <citation type="submission" date="2021-01" db="EMBL/GenBank/DDBJ databases">
        <title>Cercospora kikuchii MAFF 305040 whole genome shotgun sequence.</title>
        <authorList>
            <person name="Kashiwa T."/>
            <person name="Suzuki T."/>
        </authorList>
    </citation>
    <scope>NUCLEOTIDE SEQUENCE [LARGE SCALE GENOMIC DNA]</scope>
    <source>
        <strain evidence="10 11">MAFF 305040</strain>
    </source>
</reference>
<keyword evidence="6" id="KW-0539">Nucleus</keyword>
<feature type="compositionally biased region" description="Basic and acidic residues" evidence="8">
    <location>
        <begin position="14"/>
        <end position="31"/>
    </location>
</feature>
<dbReference type="GO" id="GO:0033314">
    <property type="term" value="P:mitotic DNA replication checkpoint signaling"/>
    <property type="evidence" value="ECO:0007669"/>
    <property type="project" value="TreeGrafter"/>
</dbReference>
<evidence type="ECO:0000256" key="4">
    <source>
        <dbReference type="ARBA" id="ARBA00022763"/>
    </source>
</evidence>
<keyword evidence="3" id="KW-0547">Nucleotide-binding</keyword>
<dbReference type="InterPro" id="IPR004582">
    <property type="entry name" value="Checkpoint_prot_Rad17_Rad24"/>
</dbReference>
<name>A0A9P3FCZ5_9PEZI</name>
<dbReference type="GO" id="GO:0003682">
    <property type="term" value="F:chromatin binding"/>
    <property type="evidence" value="ECO:0007669"/>
    <property type="project" value="TreeGrafter"/>
</dbReference>
<evidence type="ECO:0000256" key="3">
    <source>
        <dbReference type="ARBA" id="ARBA00022741"/>
    </source>
</evidence>
<dbReference type="Proteomes" id="UP000825890">
    <property type="component" value="Unassembled WGS sequence"/>
</dbReference>
<accession>A0A9P3FCZ5</accession>
<dbReference type="GO" id="GO:0005524">
    <property type="term" value="F:ATP binding"/>
    <property type="evidence" value="ECO:0007669"/>
    <property type="project" value="UniProtKB-KW"/>
</dbReference>
<keyword evidence="5" id="KW-0067">ATP-binding</keyword>
<dbReference type="Pfam" id="PF25812">
    <property type="entry name" value="RAD24_helical"/>
    <property type="match status" value="1"/>
</dbReference>
<keyword evidence="4" id="KW-0227">DNA damage</keyword>
<dbReference type="AlphaFoldDB" id="A0A9P3FCZ5"/>
<feature type="region of interest" description="Disordered" evidence="8">
    <location>
        <begin position="698"/>
        <end position="720"/>
    </location>
</feature>
<dbReference type="InterPro" id="IPR027417">
    <property type="entry name" value="P-loop_NTPase"/>
</dbReference>
<dbReference type="GO" id="GO:0003689">
    <property type="term" value="F:DNA clamp loader activity"/>
    <property type="evidence" value="ECO:0007669"/>
    <property type="project" value="TreeGrafter"/>
</dbReference>
<dbReference type="GO" id="GO:0000077">
    <property type="term" value="P:DNA damage checkpoint signaling"/>
    <property type="evidence" value="ECO:0007669"/>
    <property type="project" value="TreeGrafter"/>
</dbReference>
<organism evidence="10 11">
    <name type="scientific">Cercospora kikuchii</name>
    <dbReference type="NCBI Taxonomy" id="84275"/>
    <lineage>
        <taxon>Eukaryota</taxon>
        <taxon>Fungi</taxon>
        <taxon>Dikarya</taxon>
        <taxon>Ascomycota</taxon>
        <taxon>Pezizomycotina</taxon>
        <taxon>Dothideomycetes</taxon>
        <taxon>Dothideomycetidae</taxon>
        <taxon>Mycosphaerellales</taxon>
        <taxon>Mycosphaerellaceae</taxon>
        <taxon>Cercospora</taxon>
    </lineage>
</organism>
<comment type="subcellular location">
    <subcellularLocation>
        <location evidence="1">Nucleus</location>
    </subcellularLocation>
</comment>
<dbReference type="InterPro" id="IPR057927">
    <property type="entry name" value="RAD24-like_helical"/>
</dbReference>
<dbReference type="OrthoDB" id="10265971at2759"/>
<evidence type="ECO:0000256" key="6">
    <source>
        <dbReference type="ARBA" id="ARBA00023242"/>
    </source>
</evidence>
<evidence type="ECO:0000259" key="9">
    <source>
        <dbReference type="Pfam" id="PF25812"/>
    </source>
</evidence>
<sequence length="849" mass="92803">MAPRGGQKTSSWTEPDRSIKRISDEGGERRVRPLSTALSKPRRGTAQDESPASPASQKGTESPSPRKTRRQPSKPNDKDKPKSGGRPITSFFNAATQKQQGSQYLASPDKLAAFHDEIEVIEDDIDEDEVNGESSQTTLSRGSSTALAARKRKFGGVATLEKPPPLSQHASQKFRKALNGDRAPSFVKTPSGQLPWTERFAPSDLSELAVHKRKVADVRAWLDSFYQGRRQSVLVLKGAAGTGKTTTLRLLCKDIGIELIEWKPRAAFETGVDSFASSATEFAEFVARAGKVRGLALSNGTSTNTEAGVEPLQPQDSTLTTHRQALLVEEFPNTFSKTSSTLQSFRTALAQYVMSTVPTDTLPIPIIMVISETLLSTTTASADSFTAHRLLGPELVTNPHINTIEFNAIAPTFMTKALELMVVKEARKSGRRKTPGVEILKSLAESGDIRSAVTSLEFLCVRGDEGDWSAKVAFTKPKKSKAVLPATAAEQEALKLISNRESSLGLFHSVGKVVYNKRIDSLQPSPVPQPPPWLSQFNRPKVTETDPNTLIDELGTDTSTFLAALHENYALSCAAPTAEQRLDSLLGCMESLSESDLLSLDRFSMGTRAFSGSSIDTLRQDEMCFQVAVRGLLFSLPYPVHRSEAGAGKRGEAHRMFYPASLRLWRKREEIETALDAVIDKVIQGTAISGVNAESGTGVEKWKRGNGLEQSSKQGDTLDAHEEAPKLSAQAKVEVLLERLPYMTHILDSAKSSSRQRELQNQIGTITRMDGVHLPDDEEDTDLPETGEADVGAEQWSTDRPDTEVKASTTSTPRKARTARKPSMMFQGMNSPVEKRVQSLILEEDDIED</sequence>
<feature type="compositionally biased region" description="Acidic residues" evidence="8">
    <location>
        <begin position="776"/>
        <end position="788"/>
    </location>
</feature>
<keyword evidence="7" id="KW-0131">Cell cycle</keyword>
<dbReference type="RefSeq" id="XP_044653729.1">
    <property type="nucleotide sequence ID" value="XM_044797794.1"/>
</dbReference>
<evidence type="ECO:0000256" key="1">
    <source>
        <dbReference type="ARBA" id="ARBA00004123"/>
    </source>
</evidence>
<dbReference type="Gene3D" id="3.40.50.300">
    <property type="entry name" value="P-loop containing nucleotide triphosphate hydrolases"/>
    <property type="match status" value="1"/>
</dbReference>
<dbReference type="SUPFAM" id="SSF52540">
    <property type="entry name" value="P-loop containing nucleoside triphosphate hydrolases"/>
    <property type="match status" value="1"/>
</dbReference>
<evidence type="ECO:0000256" key="5">
    <source>
        <dbReference type="ARBA" id="ARBA00022840"/>
    </source>
</evidence>
<evidence type="ECO:0000256" key="7">
    <source>
        <dbReference type="ARBA" id="ARBA00023306"/>
    </source>
</evidence>
<dbReference type="GO" id="GO:0005634">
    <property type="term" value="C:nucleus"/>
    <property type="evidence" value="ECO:0007669"/>
    <property type="project" value="UniProtKB-SubCell"/>
</dbReference>
<evidence type="ECO:0000313" key="11">
    <source>
        <dbReference type="Proteomes" id="UP000825890"/>
    </source>
</evidence>
<keyword evidence="11" id="KW-1185">Reference proteome</keyword>
<dbReference type="EMBL" id="BOLY01000002">
    <property type="protein sequence ID" value="GIZ39242.1"/>
    <property type="molecule type" value="Genomic_DNA"/>
</dbReference>
<comment type="caution">
    <text evidence="10">The sequence shown here is derived from an EMBL/GenBank/DDBJ whole genome shotgun (WGS) entry which is preliminary data.</text>
</comment>
<proteinExistence type="inferred from homology"/>